<dbReference type="Proteomes" id="UP000620133">
    <property type="component" value="Chromosome"/>
</dbReference>
<dbReference type="KEGG" id="manr:MPAN_002110"/>
<proteinExistence type="predicted"/>
<evidence type="ECO:0000313" key="2">
    <source>
        <dbReference type="Proteomes" id="UP000620133"/>
    </source>
</evidence>
<dbReference type="PANTHER" id="PTHR38455:SF1">
    <property type="entry name" value="DUF951 DOMAIN-CONTAINING PROTEIN"/>
    <property type="match status" value="1"/>
</dbReference>
<dbReference type="PIRSF" id="PIRSF037263">
    <property type="entry name" value="DUF951_bac"/>
    <property type="match status" value="1"/>
</dbReference>
<reference evidence="1" key="1">
    <citation type="submission" date="2021-01" db="EMBL/GenBank/DDBJ databases">
        <title>Draft genome sequence of Acholeplasmataceae bacterium strain Mahy22.</title>
        <authorList>
            <person name="Watanabe M."/>
            <person name="Kojima H."/>
            <person name="Fukui M."/>
        </authorList>
    </citation>
    <scope>NUCLEOTIDE SEQUENCE</scope>
    <source>
        <strain evidence="1">Mahy22</strain>
    </source>
</reference>
<keyword evidence="2" id="KW-1185">Reference proteome</keyword>
<dbReference type="EMBL" id="AP024412">
    <property type="protein sequence ID" value="BCR35318.1"/>
    <property type="molecule type" value="Genomic_DNA"/>
</dbReference>
<organism evidence="1 2">
    <name type="scientific">Mariniplasma anaerobium</name>
    <dbReference type="NCBI Taxonomy" id="2735436"/>
    <lineage>
        <taxon>Bacteria</taxon>
        <taxon>Bacillati</taxon>
        <taxon>Mycoplasmatota</taxon>
        <taxon>Mollicutes</taxon>
        <taxon>Acholeplasmatales</taxon>
        <taxon>Acholeplasmataceae</taxon>
        <taxon>Mariniplasma</taxon>
    </lineage>
</organism>
<evidence type="ECO:0000313" key="1">
    <source>
        <dbReference type="EMBL" id="BCR35318.1"/>
    </source>
</evidence>
<name>A0A7U9TKL4_9MOLU</name>
<dbReference type="Pfam" id="PF06107">
    <property type="entry name" value="DUF951"/>
    <property type="match status" value="1"/>
</dbReference>
<dbReference type="AlphaFoldDB" id="A0A7U9TKL4"/>
<sequence length="60" mass="7096">MKYEINDIITLKKQHVCGSYDWIVIRTGAELKIKCAKCNREIMILKKELDKKIKKTTKLE</sequence>
<dbReference type="InterPro" id="IPR009296">
    <property type="entry name" value="DUF951"/>
</dbReference>
<dbReference type="PANTHER" id="PTHR38455">
    <property type="entry name" value="HYPOTHETICAL CYTOSOLIC PROTEIN"/>
    <property type="match status" value="1"/>
</dbReference>
<gene>
    <name evidence="1" type="ORF">MPAN_002110</name>
</gene>
<dbReference type="RefSeq" id="WP_176239182.1">
    <property type="nucleotide sequence ID" value="NZ_AP024412.1"/>
</dbReference>
<accession>A0A7U9TKL4</accession>
<protein>
    <recommendedName>
        <fullName evidence="3">DUF951 domain-containing protein</fullName>
    </recommendedName>
</protein>
<evidence type="ECO:0008006" key="3">
    <source>
        <dbReference type="Google" id="ProtNLM"/>
    </source>
</evidence>